<dbReference type="Proteomes" id="UP001107558">
    <property type="component" value="Chromosome 1"/>
</dbReference>
<organism evidence="3 4">
    <name type="scientific">Polypedilum vanderplanki</name>
    <name type="common">Sleeping chironomid midge</name>
    <dbReference type="NCBI Taxonomy" id="319348"/>
    <lineage>
        <taxon>Eukaryota</taxon>
        <taxon>Metazoa</taxon>
        <taxon>Ecdysozoa</taxon>
        <taxon>Arthropoda</taxon>
        <taxon>Hexapoda</taxon>
        <taxon>Insecta</taxon>
        <taxon>Pterygota</taxon>
        <taxon>Neoptera</taxon>
        <taxon>Endopterygota</taxon>
        <taxon>Diptera</taxon>
        <taxon>Nematocera</taxon>
        <taxon>Chironomoidea</taxon>
        <taxon>Chironomidae</taxon>
        <taxon>Chironominae</taxon>
        <taxon>Polypedilum</taxon>
        <taxon>Polypedilum</taxon>
    </lineage>
</organism>
<comment type="caution">
    <text evidence="3">The sequence shown here is derived from an EMBL/GenBank/DDBJ whole genome shotgun (WGS) entry which is preliminary data.</text>
</comment>
<feature type="chain" id="PRO_5039918639" evidence="2">
    <location>
        <begin position="18"/>
        <end position="350"/>
    </location>
</feature>
<evidence type="ECO:0000313" key="4">
    <source>
        <dbReference type="Proteomes" id="UP001107558"/>
    </source>
</evidence>
<accession>A0A9J6CFB7</accession>
<gene>
    <name evidence="3" type="ORF">PVAND_010131</name>
</gene>
<feature type="compositionally biased region" description="Acidic residues" evidence="1">
    <location>
        <begin position="58"/>
        <end position="69"/>
    </location>
</feature>
<dbReference type="AlphaFoldDB" id="A0A9J6CFB7"/>
<protein>
    <submittedName>
        <fullName evidence="3">Uncharacterized protein</fullName>
    </submittedName>
</protein>
<feature type="compositionally biased region" description="Polar residues" evidence="1">
    <location>
        <begin position="47"/>
        <end position="56"/>
    </location>
</feature>
<dbReference type="OrthoDB" id="10593444at2759"/>
<evidence type="ECO:0000313" key="3">
    <source>
        <dbReference type="EMBL" id="KAG5680637.1"/>
    </source>
</evidence>
<keyword evidence="2" id="KW-0732">Signal</keyword>
<dbReference type="EMBL" id="JADBJN010000001">
    <property type="protein sequence ID" value="KAG5680637.1"/>
    <property type="molecule type" value="Genomic_DNA"/>
</dbReference>
<keyword evidence="4" id="KW-1185">Reference proteome</keyword>
<feature type="region of interest" description="Disordered" evidence="1">
    <location>
        <begin position="263"/>
        <end position="282"/>
    </location>
</feature>
<evidence type="ECO:0000256" key="1">
    <source>
        <dbReference type="SAM" id="MobiDB-lite"/>
    </source>
</evidence>
<proteinExistence type="predicted"/>
<feature type="compositionally biased region" description="Low complexity" evidence="1">
    <location>
        <begin position="269"/>
        <end position="278"/>
    </location>
</feature>
<feature type="signal peptide" evidence="2">
    <location>
        <begin position="1"/>
        <end position="17"/>
    </location>
</feature>
<evidence type="ECO:0000256" key="2">
    <source>
        <dbReference type="SAM" id="SignalP"/>
    </source>
</evidence>
<name>A0A9J6CFB7_POLVA</name>
<reference evidence="3" key="1">
    <citation type="submission" date="2021-03" db="EMBL/GenBank/DDBJ databases">
        <title>Chromosome level genome of the anhydrobiotic midge Polypedilum vanderplanki.</title>
        <authorList>
            <person name="Yoshida Y."/>
            <person name="Kikawada T."/>
            <person name="Gusev O."/>
        </authorList>
    </citation>
    <scope>NUCLEOTIDE SEQUENCE</scope>
    <source>
        <strain evidence="3">NIAS01</strain>
        <tissue evidence="3">Whole body or cell culture</tissue>
    </source>
</reference>
<feature type="region of interest" description="Disordered" evidence="1">
    <location>
        <begin position="26"/>
        <end position="82"/>
    </location>
</feature>
<sequence length="350" mass="38448">MKVLLISLLILIKTVNLMPITVPVDNNYPDVEDRRPNSHYNRLPNRNPIQSDNSVATDDYDDDDDDDYSQTDKPVSNSQYSSNYNYYGQILTENKVKRKRRKKIKRPCIPIQSFGSQLFSNRLKREVEDKESGKTLNLLNNLFNGYGSPYYGFPPQNFGPAAFPGGSNYASFPSIGNRPFYDNVKPGSDTGSIGNYGPVQFNPIGGYPCVPVSYGHVPHGGPLGFFGNGGLFDGGLFGSVASPPLSYPQTVIINRPPLFGNRPIYDRPGSSSSSSSGSEIESDIGRPGFWGSVVDKLQEFVTSVNPQQVFTAIGDTLQGLGDAIQNAQPVANTANTIRQGYDEFKSLLFR</sequence>